<accession>A0AA41QDH4</accession>
<proteinExistence type="inferred from homology"/>
<protein>
    <submittedName>
        <fullName evidence="11">Glycosyltransferase</fullName>
        <ecNumber evidence="11">2.4.-.-</ecNumber>
    </submittedName>
</protein>
<name>A0AA41QDH4_9MICO</name>
<evidence type="ECO:0000256" key="5">
    <source>
        <dbReference type="ARBA" id="ARBA00022692"/>
    </source>
</evidence>
<evidence type="ECO:0000256" key="8">
    <source>
        <dbReference type="ARBA" id="ARBA00023136"/>
    </source>
</evidence>
<keyword evidence="5 9" id="KW-0812">Transmembrane</keyword>
<gene>
    <name evidence="11" type="ORF">L1785_03915</name>
</gene>
<dbReference type="PANTHER" id="PTHR48090">
    <property type="entry name" value="UNDECAPRENYL-PHOSPHATE 4-DEOXY-4-FORMAMIDO-L-ARABINOSE TRANSFERASE-RELATED"/>
    <property type="match status" value="1"/>
</dbReference>
<keyword evidence="3 11" id="KW-0328">Glycosyltransferase</keyword>
<dbReference type="Gene3D" id="3.90.550.10">
    <property type="entry name" value="Spore Coat Polysaccharide Biosynthesis Protein SpsA, Chain A"/>
    <property type="match status" value="1"/>
</dbReference>
<evidence type="ECO:0000313" key="11">
    <source>
        <dbReference type="EMBL" id="MCF4120117.1"/>
    </source>
</evidence>
<organism evidence="11 12">
    <name type="scientific">Antribacter soli</name>
    <dbReference type="NCBI Taxonomy" id="2910976"/>
    <lineage>
        <taxon>Bacteria</taxon>
        <taxon>Bacillati</taxon>
        <taxon>Actinomycetota</taxon>
        <taxon>Actinomycetes</taxon>
        <taxon>Micrococcales</taxon>
        <taxon>Promicromonosporaceae</taxon>
        <taxon>Antribacter</taxon>
    </lineage>
</organism>
<evidence type="ECO:0000259" key="10">
    <source>
        <dbReference type="Pfam" id="PF00535"/>
    </source>
</evidence>
<comment type="caution">
    <text evidence="11">The sequence shown here is derived from an EMBL/GenBank/DDBJ whole genome shotgun (WGS) entry which is preliminary data.</text>
</comment>
<dbReference type="Pfam" id="PF00535">
    <property type="entry name" value="Glycos_transf_2"/>
    <property type="match status" value="1"/>
</dbReference>
<keyword evidence="7 9" id="KW-1133">Transmembrane helix</keyword>
<dbReference type="GO" id="GO:0099621">
    <property type="term" value="F:undecaprenyl-phosphate 4-deoxy-4-formamido-L-arabinose transferase activity"/>
    <property type="evidence" value="ECO:0007669"/>
    <property type="project" value="TreeGrafter"/>
</dbReference>
<dbReference type="EMBL" id="JAKGSG010000013">
    <property type="protein sequence ID" value="MCF4120117.1"/>
    <property type="molecule type" value="Genomic_DNA"/>
</dbReference>
<evidence type="ECO:0000313" key="12">
    <source>
        <dbReference type="Proteomes" id="UP001165405"/>
    </source>
</evidence>
<evidence type="ECO:0000256" key="9">
    <source>
        <dbReference type="SAM" id="Phobius"/>
    </source>
</evidence>
<dbReference type="RefSeq" id="WP_236087830.1">
    <property type="nucleotide sequence ID" value="NZ_JAKGSG010000013.1"/>
</dbReference>
<evidence type="ECO:0000256" key="2">
    <source>
        <dbReference type="ARBA" id="ARBA00022475"/>
    </source>
</evidence>
<reference evidence="11" key="1">
    <citation type="submission" date="2022-01" db="EMBL/GenBank/DDBJ databases">
        <title>Antribacter sp. nov., isolated from Guizhou of China.</title>
        <authorList>
            <person name="Chengliang C."/>
            <person name="Ya Z."/>
        </authorList>
    </citation>
    <scope>NUCLEOTIDE SEQUENCE</scope>
    <source>
        <strain evidence="11">KLBMP 9083</strain>
    </source>
</reference>
<feature type="transmembrane region" description="Helical" evidence="9">
    <location>
        <begin position="279"/>
        <end position="304"/>
    </location>
</feature>
<dbReference type="InterPro" id="IPR001173">
    <property type="entry name" value="Glyco_trans_2-like"/>
</dbReference>
<dbReference type="EC" id="2.4.-.-" evidence="11"/>
<feature type="transmembrane region" description="Helical" evidence="9">
    <location>
        <begin position="244"/>
        <end position="267"/>
    </location>
</feature>
<keyword evidence="2" id="KW-1003">Cell membrane</keyword>
<keyword evidence="6" id="KW-0448">Lipopolysaccharide biosynthesis</keyword>
<keyword evidence="4 11" id="KW-0808">Transferase</keyword>
<evidence type="ECO:0000256" key="3">
    <source>
        <dbReference type="ARBA" id="ARBA00022676"/>
    </source>
</evidence>
<keyword evidence="12" id="KW-1185">Reference proteome</keyword>
<dbReference type="SUPFAM" id="SSF53448">
    <property type="entry name" value="Nucleotide-diphospho-sugar transferases"/>
    <property type="match status" value="1"/>
</dbReference>
<dbReference type="Proteomes" id="UP001165405">
    <property type="component" value="Unassembled WGS sequence"/>
</dbReference>
<evidence type="ECO:0000256" key="4">
    <source>
        <dbReference type="ARBA" id="ARBA00022679"/>
    </source>
</evidence>
<evidence type="ECO:0000256" key="6">
    <source>
        <dbReference type="ARBA" id="ARBA00022985"/>
    </source>
</evidence>
<keyword evidence="8 9" id="KW-0472">Membrane</keyword>
<feature type="domain" description="Glycosyltransferase 2-like" evidence="10">
    <location>
        <begin position="14"/>
        <end position="151"/>
    </location>
</feature>
<dbReference type="PANTHER" id="PTHR48090:SF3">
    <property type="entry name" value="UNDECAPRENYL-PHOSPHATE 4-DEOXY-4-FORMAMIDO-L-ARABINOSE TRANSFERASE"/>
    <property type="match status" value="1"/>
</dbReference>
<dbReference type="InterPro" id="IPR050256">
    <property type="entry name" value="Glycosyltransferase_2"/>
</dbReference>
<sequence>MTNPSAQPAQHRISVVIPVYQGSRTLPGVLSEIDVLTKGFTTPGGADGLVAEVLLVFDHGPDGSDATIRELAERYEYVRPVWLSRNFGQHAATLAGMASSGGDWIVTLDEDGQHDPAEMMGLLDAAVENRATVVYGAPSNPAPHGFLRNLASKGSKKVIEMVLGGTDTSSYQSYRLVLGEVGRSVAAYAGAGVYLDVALGWVAGDVALAPVTLREEGGRRSGYSFRRLLSHFWRMVLTSGTRGLRLVAGLGMFLAAVGVVIAVYLAVTRILGADVPSGWTSMMMVTLVTSGAVLFSLGIVAEYVGVAVNMAMGKPLYLIVGDPENGPLGRKVPRR</sequence>
<dbReference type="AlphaFoldDB" id="A0AA41QDH4"/>
<evidence type="ECO:0000256" key="7">
    <source>
        <dbReference type="ARBA" id="ARBA00022989"/>
    </source>
</evidence>
<dbReference type="InterPro" id="IPR029044">
    <property type="entry name" value="Nucleotide-diphossugar_trans"/>
</dbReference>
<comment type="similarity">
    <text evidence="1">Belongs to the glycosyltransferase 2 family.</text>
</comment>
<dbReference type="GO" id="GO:0005886">
    <property type="term" value="C:plasma membrane"/>
    <property type="evidence" value="ECO:0007669"/>
    <property type="project" value="TreeGrafter"/>
</dbReference>
<dbReference type="GO" id="GO:0009103">
    <property type="term" value="P:lipopolysaccharide biosynthetic process"/>
    <property type="evidence" value="ECO:0007669"/>
    <property type="project" value="UniProtKB-KW"/>
</dbReference>
<evidence type="ECO:0000256" key="1">
    <source>
        <dbReference type="ARBA" id="ARBA00006739"/>
    </source>
</evidence>